<keyword evidence="2" id="KW-1185">Reference proteome</keyword>
<sequence>MIRSRLELITYLFTNLFKFNFNPYKKIHKDGQIQEIHFTHNCIGQLKVRKFTKKSQIQIFTTESYLNLLFITLTLYKHRNQISDIIKLQNISTLSFRRFNTIQHDDSPSTLQSIDSYFQQIQESTNGERVQSYQTVSETVNAEKSELDVVLNVRKNIYLTNYERFITYQNIKYTIDEFFEILPNDIEFLRKDTHHLMEDIESTYKNINDDILNLRKDIEHLESFFLKQ</sequence>
<feature type="non-terminal residue" evidence="1">
    <location>
        <position position="228"/>
    </location>
</feature>
<comment type="caution">
    <text evidence="1">The sequence shown here is derived from an EMBL/GenBank/DDBJ whole genome shotgun (WGS) entry which is preliminary data.</text>
</comment>
<evidence type="ECO:0000313" key="2">
    <source>
        <dbReference type="Proteomes" id="UP000789396"/>
    </source>
</evidence>
<organism evidence="1 2">
    <name type="scientific">Racocetra fulgida</name>
    <dbReference type="NCBI Taxonomy" id="60492"/>
    <lineage>
        <taxon>Eukaryota</taxon>
        <taxon>Fungi</taxon>
        <taxon>Fungi incertae sedis</taxon>
        <taxon>Mucoromycota</taxon>
        <taxon>Glomeromycotina</taxon>
        <taxon>Glomeromycetes</taxon>
        <taxon>Diversisporales</taxon>
        <taxon>Gigasporaceae</taxon>
        <taxon>Racocetra</taxon>
    </lineage>
</organism>
<dbReference type="AlphaFoldDB" id="A0A9N9IMS8"/>
<proteinExistence type="predicted"/>
<gene>
    <name evidence="1" type="ORF">RFULGI_LOCUS12964</name>
</gene>
<evidence type="ECO:0000313" key="1">
    <source>
        <dbReference type="EMBL" id="CAG8742304.1"/>
    </source>
</evidence>
<reference evidence="1" key="1">
    <citation type="submission" date="2021-06" db="EMBL/GenBank/DDBJ databases">
        <authorList>
            <person name="Kallberg Y."/>
            <person name="Tangrot J."/>
            <person name="Rosling A."/>
        </authorList>
    </citation>
    <scope>NUCLEOTIDE SEQUENCE</scope>
    <source>
        <strain evidence="1">IN212</strain>
    </source>
</reference>
<accession>A0A9N9IMS8</accession>
<name>A0A9N9IMS8_9GLOM</name>
<protein>
    <submittedName>
        <fullName evidence="1">234_t:CDS:1</fullName>
    </submittedName>
</protein>
<dbReference type="Proteomes" id="UP000789396">
    <property type="component" value="Unassembled WGS sequence"/>
</dbReference>
<dbReference type="EMBL" id="CAJVPZ010032631">
    <property type="protein sequence ID" value="CAG8742304.1"/>
    <property type="molecule type" value="Genomic_DNA"/>
</dbReference>